<comment type="similarity">
    <text evidence="3">Belongs to the UQCRH/QCR6 family.</text>
</comment>
<dbReference type="PANTHER" id="PTHR11878:SF65">
    <property type="entry name" value="NA_CA-EXCHANGE PROTEIN, ISOFORM G"/>
    <property type="match status" value="1"/>
</dbReference>
<evidence type="ECO:0000256" key="8">
    <source>
        <dbReference type="ARBA" id="ARBA00022692"/>
    </source>
</evidence>
<dbReference type="Gene3D" id="1.20.1420.30">
    <property type="entry name" value="NCX, central ion-binding region"/>
    <property type="match status" value="2"/>
</dbReference>
<dbReference type="GO" id="GO:0046872">
    <property type="term" value="F:metal ion binding"/>
    <property type="evidence" value="ECO:0007669"/>
    <property type="project" value="UniProtKB-KW"/>
</dbReference>
<evidence type="ECO:0000256" key="14">
    <source>
        <dbReference type="ARBA" id="ARBA00022860"/>
    </source>
</evidence>
<evidence type="ECO:0000256" key="22">
    <source>
        <dbReference type="ARBA" id="ARBA00023201"/>
    </source>
</evidence>
<keyword evidence="13" id="KW-0106">Calcium</keyword>
<dbReference type="InterPro" id="IPR023184">
    <property type="entry name" value="Ubol_cytC_Rdtase_hinge_dom"/>
</dbReference>
<dbReference type="SMART" id="SM00237">
    <property type="entry name" value="Calx_beta"/>
    <property type="match status" value="1"/>
</dbReference>
<dbReference type="GO" id="GO:0098703">
    <property type="term" value="P:calcium ion import across plasma membrane"/>
    <property type="evidence" value="ECO:0007669"/>
    <property type="project" value="TreeGrafter"/>
</dbReference>
<dbReference type="AlphaFoldDB" id="A0A0M0K6Y2"/>
<keyword evidence="7" id="KW-0679">Respiratory chain</keyword>
<dbReference type="Pfam" id="PF03160">
    <property type="entry name" value="Calx-beta"/>
    <property type="match status" value="1"/>
</dbReference>
<gene>
    <name evidence="27" type="ORF">Ctob_008117</name>
</gene>
<dbReference type="GO" id="GO:0007154">
    <property type="term" value="P:cell communication"/>
    <property type="evidence" value="ECO:0007669"/>
    <property type="project" value="InterPro"/>
</dbReference>
<comment type="catalytic activity">
    <reaction evidence="23">
        <text>Ca(2+)(in) + 3 Na(+)(out) = Ca(2+)(out) + 3 Na(+)(in)</text>
        <dbReference type="Rhea" id="RHEA:69955"/>
        <dbReference type="ChEBI" id="CHEBI:29101"/>
        <dbReference type="ChEBI" id="CHEBI:29108"/>
    </reaction>
</comment>
<keyword evidence="21" id="KW-0325">Glycoprotein</keyword>
<evidence type="ECO:0000256" key="3">
    <source>
        <dbReference type="ARBA" id="ARBA00006498"/>
    </source>
</evidence>
<evidence type="ECO:0000256" key="10">
    <source>
        <dbReference type="ARBA" id="ARBA00022729"/>
    </source>
</evidence>
<keyword evidence="17" id="KW-0915">Sodium</keyword>
<evidence type="ECO:0000256" key="9">
    <source>
        <dbReference type="ARBA" id="ARBA00022723"/>
    </source>
</evidence>
<dbReference type="InterPro" id="IPR038081">
    <property type="entry name" value="CalX-like_sf"/>
</dbReference>
<feature type="region of interest" description="Disordered" evidence="24">
    <location>
        <begin position="90"/>
        <end position="134"/>
    </location>
</feature>
<keyword evidence="6" id="KW-1003">Cell membrane</keyword>
<comment type="similarity">
    <text evidence="4">Belongs to the Ca(2+):cation antiporter (CaCA) (TC 2.A.19) family. SLC8 subfamily.</text>
</comment>
<feature type="transmembrane region" description="Helical" evidence="25">
    <location>
        <begin position="949"/>
        <end position="976"/>
    </location>
</feature>
<keyword evidence="11" id="KW-0677">Repeat</keyword>
<evidence type="ECO:0000256" key="11">
    <source>
        <dbReference type="ARBA" id="ARBA00022737"/>
    </source>
</evidence>
<dbReference type="EMBL" id="JWZX01001314">
    <property type="protein sequence ID" value="KOO34148.1"/>
    <property type="molecule type" value="Genomic_DNA"/>
</dbReference>
<dbReference type="GO" id="GO:0005432">
    <property type="term" value="F:calcium:sodium antiporter activity"/>
    <property type="evidence" value="ECO:0007669"/>
    <property type="project" value="InterPro"/>
</dbReference>
<comment type="caution">
    <text evidence="27">The sequence shown here is derived from an EMBL/GenBank/DDBJ whole genome shotgun (WGS) entry which is preliminary data.</text>
</comment>
<evidence type="ECO:0000313" key="27">
    <source>
        <dbReference type="EMBL" id="KOO34148.1"/>
    </source>
</evidence>
<keyword evidence="10" id="KW-0732">Signal</keyword>
<dbReference type="InterPro" id="IPR004836">
    <property type="entry name" value="Na_Ca_Ex"/>
</dbReference>
<keyword evidence="16 25" id="KW-1133">Transmembrane helix</keyword>
<feature type="domain" description="Calx-beta" evidence="26">
    <location>
        <begin position="586"/>
        <end position="685"/>
    </location>
</feature>
<dbReference type="InterPro" id="IPR004837">
    <property type="entry name" value="NaCa_Exmemb"/>
</dbReference>
<comment type="subcellular location">
    <subcellularLocation>
        <location evidence="2">Cell membrane</location>
        <topology evidence="2">Multi-pass membrane protein</topology>
    </subcellularLocation>
    <subcellularLocation>
        <location evidence="1">Mitochondrion inner membrane</location>
    </subcellularLocation>
</comment>
<evidence type="ECO:0000256" key="18">
    <source>
        <dbReference type="ARBA" id="ARBA00023065"/>
    </source>
</evidence>
<feature type="transmembrane region" description="Helical" evidence="25">
    <location>
        <begin position="781"/>
        <end position="802"/>
    </location>
</feature>
<dbReference type="OrthoDB" id="418484at2759"/>
<evidence type="ECO:0000256" key="5">
    <source>
        <dbReference type="ARBA" id="ARBA00022448"/>
    </source>
</evidence>
<keyword evidence="20 25" id="KW-0472">Membrane</keyword>
<reference evidence="28" key="1">
    <citation type="journal article" date="2015" name="PLoS Genet.">
        <title>Genome Sequence and Transcriptome Analyses of Chrysochromulina tobin: Metabolic Tools for Enhanced Algal Fitness in the Prominent Order Prymnesiales (Haptophyceae).</title>
        <authorList>
            <person name="Hovde B.T."/>
            <person name="Deodato C.R."/>
            <person name="Hunsperger H.M."/>
            <person name="Ryken S.A."/>
            <person name="Yost W."/>
            <person name="Jha R.K."/>
            <person name="Patterson J."/>
            <person name="Monnat R.J. Jr."/>
            <person name="Barlow S.B."/>
            <person name="Starkenburg S.R."/>
            <person name="Cattolico R.A."/>
        </authorList>
    </citation>
    <scope>NUCLEOTIDE SEQUENCE</scope>
    <source>
        <strain evidence="28">CCMP291</strain>
    </source>
</reference>
<evidence type="ECO:0000256" key="23">
    <source>
        <dbReference type="ARBA" id="ARBA00033667"/>
    </source>
</evidence>
<dbReference type="PRINTS" id="PR01259">
    <property type="entry name" value="NACAEXCHNGR"/>
</dbReference>
<dbReference type="Proteomes" id="UP000037460">
    <property type="component" value="Unassembled WGS sequence"/>
</dbReference>
<dbReference type="InterPro" id="IPR036811">
    <property type="entry name" value="Ubol_cytC_Rdtase_hinge_dom_sf"/>
</dbReference>
<organism evidence="27 28">
    <name type="scientific">Chrysochromulina tobinii</name>
    <dbReference type="NCBI Taxonomy" id="1460289"/>
    <lineage>
        <taxon>Eukaryota</taxon>
        <taxon>Haptista</taxon>
        <taxon>Haptophyta</taxon>
        <taxon>Prymnesiophyceae</taxon>
        <taxon>Prymnesiales</taxon>
        <taxon>Chrysochromulinaceae</taxon>
        <taxon>Chrysochromulina</taxon>
    </lineage>
</organism>
<feature type="transmembrane region" description="Helical" evidence="25">
    <location>
        <begin position="341"/>
        <end position="360"/>
    </location>
</feature>
<evidence type="ECO:0000256" key="12">
    <source>
        <dbReference type="ARBA" id="ARBA00022792"/>
    </source>
</evidence>
<dbReference type="PANTHER" id="PTHR11878">
    <property type="entry name" value="SODIUM/CALCIUM EXCHANGER"/>
    <property type="match status" value="1"/>
</dbReference>
<protein>
    <submittedName>
        <fullName evidence="27">Sodium calcium exchanger 3</fullName>
    </submittedName>
</protein>
<keyword evidence="15" id="KW-0249">Electron transport</keyword>
<keyword evidence="9" id="KW-0479">Metal-binding</keyword>
<dbReference type="InterPro" id="IPR044880">
    <property type="entry name" value="NCX_ion-bd_dom_sf"/>
</dbReference>
<keyword evidence="5" id="KW-0813">Transport</keyword>
<feature type="transmembrane region" description="Helical" evidence="25">
    <location>
        <begin position="914"/>
        <end position="937"/>
    </location>
</feature>
<sequence length="977" mass="104477">MSDDEVVDPKLSASAKCLATESCAKLLVEYERCSARIEAKGTGQCAGQYMDYIQCVLGKPSSSASQQQCHSARANVGSTPTRRSDLLLLPSEVARSNERDLSTSPNARAKQSKRTAPELTAKRQSYTPPPAGVPVATRRCNQTCRVMVMTAVGVGAGYWARLLQETPACATSSGTVAQMLSSAQSLSASLIAWGMDDHGADACKDGLLLAGPTPSPLNVAIFMLALLWAFLGVMIAADAFMVAIERITSQETKVMRKVNGQPKEFTVLVWNATVANLTLMALGSSAPEILLSTIEIVSSGFYAGELGPSTIVGSAAYNLMIISAVCVTSLPPGERKKINDLGVFALTAVFSLFAYVWLLIILQVSSPNIIELWEGGVTFFFFPLLVGLAYLADVGVFKCIGICAGAGGAGASSGEVVALSHEGKEILLDKAMDIIIRAGDADAAAEDLAAMLAKKKTRALYRVSASRSATMGRLPVGQGKALISQFEDGRPATFQFRHSLLTLPPGQKWVDVHVDRSGSLELPCSVRFRSVGQSGGGEARSEGAIEFAPGQAESYVRMTVLDSESAFYVVLVEPSPGAVVGAQWNCAVLVEHAHSAGVLKFEHERMSIKESEGVLWVTVKRVGGSTGKIKFTLRTKDLSAVAGADYVAVDHEVFMASGQTEHTFPVHVFDDDVFEQEETFQIILSDPQGGATFDPTTDGGGEQAIATVTIISDEVVRRRVDEIASLVHLNAHDLGASRMSWAKQFREAFEYEGSPTCAGVSVYLLALPWKVLLAFTPPVRLWNGWLAFSAALGFIGILTAVIGDLATHLGCTMGLLPSITAITFIAMGTSLPDTFASRTAAMQEPCADSSIGNITGSNSVNVFFGLGLPWALAAFYWRWAYSADAEATWRARFADAPWYSADMPVAFVVEAAELGFSVLVFSLTALPCLGVLVLRRAVSGYELGGDSRWAWLTAIFFVLLWMIYIGMSVAFTYGYFE</sequence>
<keyword evidence="28" id="KW-1185">Reference proteome</keyword>
<dbReference type="Pfam" id="PF02320">
    <property type="entry name" value="UCR_hinge"/>
    <property type="match status" value="1"/>
</dbReference>
<dbReference type="InterPro" id="IPR003644">
    <property type="entry name" value="Calx_beta"/>
</dbReference>
<evidence type="ECO:0000256" key="25">
    <source>
        <dbReference type="SAM" id="Phobius"/>
    </source>
</evidence>
<dbReference type="Pfam" id="PF01699">
    <property type="entry name" value="Na_Ca_ex"/>
    <property type="match status" value="2"/>
</dbReference>
<dbReference type="SUPFAM" id="SSF81531">
    <property type="entry name" value="Non-heme 11 kDa protein of cytochrome bc1 complex (Ubiquinol-cytochrome c reductase)"/>
    <property type="match status" value="1"/>
</dbReference>
<keyword evidence="22" id="KW-0739">Sodium transport</keyword>
<dbReference type="InterPro" id="IPR051171">
    <property type="entry name" value="CaCA"/>
</dbReference>
<evidence type="ECO:0000313" key="28">
    <source>
        <dbReference type="Proteomes" id="UP000037460"/>
    </source>
</evidence>
<evidence type="ECO:0000256" key="6">
    <source>
        <dbReference type="ARBA" id="ARBA00022475"/>
    </source>
</evidence>
<feature type="transmembrane region" description="Helical" evidence="25">
    <location>
        <begin position="219"/>
        <end position="244"/>
    </location>
</feature>
<dbReference type="GO" id="GO:0005886">
    <property type="term" value="C:plasma membrane"/>
    <property type="evidence" value="ECO:0007669"/>
    <property type="project" value="UniProtKB-SubCell"/>
</dbReference>
<dbReference type="GO" id="GO:0005516">
    <property type="term" value="F:calmodulin binding"/>
    <property type="evidence" value="ECO:0007669"/>
    <property type="project" value="UniProtKB-KW"/>
</dbReference>
<name>A0A0M0K6Y2_9EUKA</name>
<accession>A0A0M0K6Y2</accession>
<feature type="transmembrane region" description="Helical" evidence="25">
    <location>
        <begin position="372"/>
        <end position="392"/>
    </location>
</feature>
<keyword evidence="8 25" id="KW-0812">Transmembrane</keyword>
<evidence type="ECO:0000259" key="26">
    <source>
        <dbReference type="SMART" id="SM00237"/>
    </source>
</evidence>
<keyword evidence="18" id="KW-0406">Ion transport</keyword>
<evidence type="ECO:0000256" key="21">
    <source>
        <dbReference type="ARBA" id="ARBA00023180"/>
    </source>
</evidence>
<evidence type="ECO:0000256" key="19">
    <source>
        <dbReference type="ARBA" id="ARBA00023128"/>
    </source>
</evidence>
<feature type="transmembrane region" description="Helical" evidence="25">
    <location>
        <begin position="306"/>
        <end position="329"/>
    </location>
</feature>
<evidence type="ECO:0000256" key="15">
    <source>
        <dbReference type="ARBA" id="ARBA00022982"/>
    </source>
</evidence>
<evidence type="ECO:0000256" key="16">
    <source>
        <dbReference type="ARBA" id="ARBA00022989"/>
    </source>
</evidence>
<dbReference type="SUPFAM" id="SSF141072">
    <property type="entry name" value="CalX-like"/>
    <property type="match status" value="2"/>
</dbReference>
<evidence type="ECO:0000256" key="13">
    <source>
        <dbReference type="ARBA" id="ARBA00022837"/>
    </source>
</evidence>
<keyword evidence="12" id="KW-0999">Mitochondrion inner membrane</keyword>
<evidence type="ECO:0000256" key="1">
    <source>
        <dbReference type="ARBA" id="ARBA00004273"/>
    </source>
</evidence>
<feature type="transmembrane region" description="Helical" evidence="25">
    <location>
        <begin position="809"/>
        <end position="828"/>
    </location>
</feature>
<evidence type="ECO:0000256" key="20">
    <source>
        <dbReference type="ARBA" id="ARBA00023136"/>
    </source>
</evidence>
<keyword evidence="14" id="KW-0112">Calmodulin-binding</keyword>
<evidence type="ECO:0000256" key="17">
    <source>
        <dbReference type="ARBA" id="ARBA00023053"/>
    </source>
</evidence>
<evidence type="ECO:0000256" key="4">
    <source>
        <dbReference type="ARBA" id="ARBA00007489"/>
    </source>
</evidence>
<evidence type="ECO:0000256" key="24">
    <source>
        <dbReference type="SAM" id="MobiDB-lite"/>
    </source>
</evidence>
<proteinExistence type="inferred from homology"/>
<keyword evidence="19" id="KW-0496">Mitochondrion</keyword>
<evidence type="ECO:0000256" key="7">
    <source>
        <dbReference type="ARBA" id="ARBA00022660"/>
    </source>
</evidence>
<dbReference type="Gene3D" id="1.10.287.20">
    <property type="entry name" value="Ubiquinol-cytochrome C reductase hinge domain"/>
    <property type="match status" value="1"/>
</dbReference>
<dbReference type="GO" id="GO:0005743">
    <property type="term" value="C:mitochondrial inner membrane"/>
    <property type="evidence" value="ECO:0007669"/>
    <property type="project" value="UniProtKB-SubCell"/>
</dbReference>
<dbReference type="Gene3D" id="2.60.40.2030">
    <property type="match status" value="1"/>
</dbReference>
<evidence type="ECO:0000256" key="2">
    <source>
        <dbReference type="ARBA" id="ARBA00004651"/>
    </source>
</evidence>
<feature type="transmembrane region" description="Helical" evidence="25">
    <location>
        <begin position="265"/>
        <end position="286"/>
    </location>
</feature>